<evidence type="ECO:0000313" key="1">
    <source>
        <dbReference type="EMBL" id="HJG87221.1"/>
    </source>
</evidence>
<accession>A0A921MNP3</accession>
<protein>
    <submittedName>
        <fullName evidence="1">Uncharacterized protein</fullName>
    </submittedName>
</protein>
<reference evidence="1" key="2">
    <citation type="submission" date="2021-09" db="EMBL/GenBank/DDBJ databases">
        <authorList>
            <person name="Gilroy R."/>
        </authorList>
    </citation>
    <scope>NUCLEOTIDE SEQUENCE</scope>
    <source>
        <strain evidence="1">CHK179-5677</strain>
    </source>
</reference>
<evidence type="ECO:0000313" key="2">
    <source>
        <dbReference type="Proteomes" id="UP000760668"/>
    </source>
</evidence>
<dbReference type="AlphaFoldDB" id="A0A921MNP3"/>
<dbReference type="RefSeq" id="WP_295368065.1">
    <property type="nucleotide sequence ID" value="NZ_DYUC01000095.1"/>
</dbReference>
<gene>
    <name evidence="1" type="ORF">K8V01_09410</name>
</gene>
<reference evidence="1" key="1">
    <citation type="journal article" date="2021" name="PeerJ">
        <title>Extensive microbial diversity within the chicken gut microbiome revealed by metagenomics and culture.</title>
        <authorList>
            <person name="Gilroy R."/>
            <person name="Ravi A."/>
            <person name="Getino M."/>
            <person name="Pursley I."/>
            <person name="Horton D.L."/>
            <person name="Alikhan N.F."/>
            <person name="Baker D."/>
            <person name="Gharbi K."/>
            <person name="Hall N."/>
            <person name="Watson M."/>
            <person name="Adriaenssens E.M."/>
            <person name="Foster-Nyarko E."/>
            <person name="Jarju S."/>
            <person name="Secka A."/>
            <person name="Antonio M."/>
            <person name="Oren A."/>
            <person name="Chaudhuri R.R."/>
            <person name="La Ragione R."/>
            <person name="Hildebrand F."/>
            <person name="Pallen M.J."/>
        </authorList>
    </citation>
    <scope>NUCLEOTIDE SEQUENCE</scope>
    <source>
        <strain evidence="1">CHK179-5677</strain>
    </source>
</reference>
<proteinExistence type="predicted"/>
<dbReference type="EMBL" id="DYUC01000095">
    <property type="protein sequence ID" value="HJG87221.1"/>
    <property type="molecule type" value="Genomic_DNA"/>
</dbReference>
<name>A0A921MNP3_9FIRM</name>
<comment type="caution">
    <text evidence="1">The sequence shown here is derived from an EMBL/GenBank/DDBJ whole genome shotgun (WGS) entry which is preliminary data.</text>
</comment>
<organism evidence="1 2">
    <name type="scientific">Pseudoflavonifractor capillosus</name>
    <dbReference type="NCBI Taxonomy" id="106588"/>
    <lineage>
        <taxon>Bacteria</taxon>
        <taxon>Bacillati</taxon>
        <taxon>Bacillota</taxon>
        <taxon>Clostridia</taxon>
        <taxon>Eubacteriales</taxon>
        <taxon>Oscillospiraceae</taxon>
        <taxon>Pseudoflavonifractor</taxon>
    </lineage>
</organism>
<dbReference type="Gene3D" id="3.40.50.12480">
    <property type="match status" value="1"/>
</dbReference>
<dbReference type="Proteomes" id="UP000760668">
    <property type="component" value="Unassembled WGS sequence"/>
</dbReference>
<sequence length="478" mass="51824">MKQRKTPSPAALCALLAAALCLLAGLLLLFGFALPSQYEDTFLGEMKYKMERLETTEGPRIIVVGGSSVPFALKSGLVEEYLPGYRAVDFGMYAGMGTVVMLDWAQTQAREGDIFVIAPEQNAQTLSCFFSGALAWQAADGAFDLLPAIDPSRYESLAAAFPAFAGKKLWYALTEAPDPEGVYARSSFDEYGDIVYPDRTANIMSGGYNPNDLISFSQDIITEDFIDALNDFARAVTAKGARVVYHFPPMNAAALAPGAGQAAVDAYYDYLDGQLLFPILGDPGRCILDSGWFYDTNFHLNASGAAVFTKLLIEDLKVYLEDTSPTDIALPAMPAPGASALGTDNTDAALFTYRHTDGGWIVSGLTEEGRAAQALTLPGSYQDEPVVGMDETLFLDNKNIREITVQPNIGILYDGMFSGCTALQKLILTGEDPSAYAAGDGLRDGADFLICVPEETLDRYRRDYFWQAYAAWIQPMEG</sequence>